<evidence type="ECO:0000259" key="5">
    <source>
        <dbReference type="Pfam" id="PF25137"/>
    </source>
</evidence>
<dbReference type="AlphaFoldDB" id="A0A0P0YZL8"/>
<comment type="similarity">
    <text evidence="1">Belongs to the iron-containing alcohol dehydrogenase family.</text>
</comment>
<dbReference type="SUPFAM" id="SSF56796">
    <property type="entry name" value="Dehydroquinate synthase-like"/>
    <property type="match status" value="1"/>
</dbReference>
<feature type="domain" description="Alcohol dehydrogenase iron-type/glycerol dehydrogenase GldA" evidence="4">
    <location>
        <begin position="10"/>
        <end position="151"/>
    </location>
</feature>
<evidence type="ECO:0000313" key="6">
    <source>
        <dbReference type="EMBL" id="BAT27149.1"/>
    </source>
</evidence>
<evidence type="ECO:0000259" key="4">
    <source>
        <dbReference type="Pfam" id="PF00465"/>
    </source>
</evidence>
<dbReference type="GO" id="GO:0018506">
    <property type="term" value="F:maleylacetate reductase activity"/>
    <property type="evidence" value="ECO:0007669"/>
    <property type="project" value="InterPro"/>
</dbReference>
<dbReference type="PANTHER" id="PTHR11496">
    <property type="entry name" value="ALCOHOL DEHYDROGENASE"/>
    <property type="match status" value="1"/>
</dbReference>
<name>A0A0P0YZL8_9HYPH</name>
<dbReference type="PANTHER" id="PTHR11496:SF102">
    <property type="entry name" value="ALCOHOL DEHYDROGENASE 4"/>
    <property type="match status" value="1"/>
</dbReference>
<dbReference type="GO" id="GO:0004022">
    <property type="term" value="F:alcohol dehydrogenase (NAD+) activity"/>
    <property type="evidence" value="ECO:0007669"/>
    <property type="project" value="TreeGrafter"/>
</dbReference>
<evidence type="ECO:0000256" key="2">
    <source>
        <dbReference type="ARBA" id="ARBA00023002"/>
    </source>
</evidence>
<protein>
    <submittedName>
        <fullName evidence="6">Iron-containing alcohol dehydrogenase</fullName>
    </submittedName>
</protein>
<accession>A0A0P0YZL8</accession>
<reference evidence="6" key="1">
    <citation type="journal article" date="2015" name="Proc. Natl. Acad. Sci. U.S.A.">
        <title>Bacterial clade with the ribosomal RNA operon on a small plasmid rather than the chromosome.</title>
        <authorList>
            <person name="Anda M."/>
            <person name="Ohtsubo Y."/>
            <person name="Okubo T."/>
            <person name="Sugawara M."/>
            <person name="Nagata Y."/>
            <person name="Tsuda M."/>
            <person name="Minamisawa K."/>
            <person name="Mitsui H."/>
        </authorList>
    </citation>
    <scope>NUCLEOTIDE SEQUENCE</scope>
    <source>
        <strain evidence="6">DSM 14790</strain>
    </source>
</reference>
<dbReference type="InterPro" id="IPR034786">
    <property type="entry name" value="MAR"/>
</dbReference>
<organism evidence="6">
    <name type="scientific">Aurantimonas coralicida</name>
    <dbReference type="NCBI Taxonomy" id="182270"/>
    <lineage>
        <taxon>Bacteria</taxon>
        <taxon>Pseudomonadati</taxon>
        <taxon>Pseudomonadota</taxon>
        <taxon>Alphaproteobacteria</taxon>
        <taxon>Hyphomicrobiales</taxon>
        <taxon>Aurantimonadaceae</taxon>
        <taxon>Aurantimonas</taxon>
    </lineage>
</organism>
<keyword evidence="3" id="KW-0520">NAD</keyword>
<dbReference type="Gene3D" id="3.40.50.1970">
    <property type="match status" value="1"/>
</dbReference>
<dbReference type="InterPro" id="IPR039697">
    <property type="entry name" value="Alcohol_dehydrogenase_Fe"/>
</dbReference>
<evidence type="ECO:0000256" key="1">
    <source>
        <dbReference type="ARBA" id="ARBA00007358"/>
    </source>
</evidence>
<dbReference type="Pfam" id="PF25137">
    <property type="entry name" value="ADH_Fe_C"/>
    <property type="match status" value="1"/>
</dbReference>
<dbReference type="EMBL" id="LC066374">
    <property type="protein sequence ID" value="BAT27149.1"/>
    <property type="molecule type" value="Genomic_DNA"/>
</dbReference>
<evidence type="ECO:0000256" key="3">
    <source>
        <dbReference type="ARBA" id="ARBA00023027"/>
    </source>
</evidence>
<dbReference type="CDD" id="cd08177">
    <property type="entry name" value="MAR"/>
    <property type="match status" value="1"/>
</dbReference>
<feature type="domain" description="Fe-containing alcohol dehydrogenase-like C-terminal" evidence="5">
    <location>
        <begin position="163"/>
        <end position="341"/>
    </location>
</feature>
<dbReference type="RefSeq" id="WP_024352316.1">
    <property type="nucleotide sequence ID" value="NZ_BBWN01000016.1"/>
</dbReference>
<keyword evidence="2" id="KW-0560">Oxidoreductase</keyword>
<dbReference type="InterPro" id="IPR056798">
    <property type="entry name" value="ADH_Fe_C"/>
</dbReference>
<dbReference type="Pfam" id="PF00465">
    <property type="entry name" value="Fe-ADH"/>
    <property type="match status" value="1"/>
</dbReference>
<dbReference type="GO" id="GO:0046872">
    <property type="term" value="F:metal ion binding"/>
    <property type="evidence" value="ECO:0007669"/>
    <property type="project" value="InterPro"/>
</dbReference>
<sequence length="348" mass="36466">MNSFVFEPYPTRIVFGRGKVRTVTDEVGKLGLQRVLVISTNGRSELAEKLSASLPGSNLFAKAVVHAPAECVADALAAARDMDADGMISVGGGSPIGIAKAVAIERPVPILAVPTTYSGSEMTPAWSVTKDGTKKGGKSREVVPRTVVYDPDLTDGMPRSTAVTSTINAMAHCCEALYPEDQSPLVTTIAEEGLRRLAGGIRSTGAYEGDGGADLLYGAHLAGLVMAHSGMAVHHKLCHVLGGTFGLPHSETHTVMLPHAIGYNADAAPEAMRRIANAIGTEKAAAGLWDLADACDAPMTLTQFGFDPADIDEAADLVLAAPYPNPRPMERDAIVSVLRDACVGRRPQ</sequence>
<proteinExistence type="inferred from homology"/>
<dbReference type="InterPro" id="IPR001670">
    <property type="entry name" value="ADH_Fe/GldA"/>
</dbReference>
<dbReference type="Gene3D" id="1.20.1090.10">
    <property type="entry name" value="Dehydroquinate synthase-like - alpha domain"/>
    <property type="match status" value="1"/>
</dbReference>